<keyword evidence="2" id="KW-1185">Reference proteome</keyword>
<comment type="caution">
    <text evidence="1">The sequence shown here is derived from an EMBL/GenBank/DDBJ whole genome shotgun (WGS) entry which is preliminary data.</text>
</comment>
<evidence type="ECO:0000313" key="1">
    <source>
        <dbReference type="EMBL" id="KDR40299.1"/>
    </source>
</evidence>
<gene>
    <name evidence="1" type="ORF">BG61_26545</name>
</gene>
<sequence>MFIEASATTMFFVTLKVSQTLRFWLWPSVCQNFCGVTGLSPWRLFFVPKILLVVRHSERERPPVISVMADQQNAED</sequence>
<protein>
    <submittedName>
        <fullName evidence="1">Uncharacterized protein</fullName>
    </submittedName>
</protein>
<name>A0A069PK33_9BURK</name>
<accession>A0A069PK33</accession>
<dbReference type="EMBL" id="JFHC01000043">
    <property type="protein sequence ID" value="KDR40299.1"/>
    <property type="molecule type" value="Genomic_DNA"/>
</dbReference>
<dbReference type="AlphaFoldDB" id="A0A069PK33"/>
<proteinExistence type="predicted"/>
<organism evidence="1 2">
    <name type="scientific">Caballeronia glathei</name>
    <dbReference type="NCBI Taxonomy" id="60547"/>
    <lineage>
        <taxon>Bacteria</taxon>
        <taxon>Pseudomonadati</taxon>
        <taxon>Pseudomonadota</taxon>
        <taxon>Betaproteobacteria</taxon>
        <taxon>Burkholderiales</taxon>
        <taxon>Burkholderiaceae</taxon>
        <taxon>Caballeronia</taxon>
    </lineage>
</organism>
<evidence type="ECO:0000313" key="2">
    <source>
        <dbReference type="Proteomes" id="UP000027466"/>
    </source>
</evidence>
<dbReference type="Proteomes" id="UP000027466">
    <property type="component" value="Unassembled WGS sequence"/>
</dbReference>
<reference evidence="1 2" key="1">
    <citation type="submission" date="2014-03" db="EMBL/GenBank/DDBJ databases">
        <title>Draft Genome Sequences of Four Burkholderia Strains.</title>
        <authorList>
            <person name="Liu X.Y."/>
            <person name="Li C.X."/>
            <person name="Xu J.H."/>
        </authorList>
    </citation>
    <scope>NUCLEOTIDE SEQUENCE [LARGE SCALE GENOMIC DNA]</scope>
    <source>
        <strain evidence="1 2">DSM 50014</strain>
    </source>
</reference>